<evidence type="ECO:0000259" key="5">
    <source>
        <dbReference type="Pfam" id="PF22780"/>
    </source>
</evidence>
<dbReference type="Pfam" id="PF22780">
    <property type="entry name" value="HI0933_like_1st"/>
    <property type="match status" value="1"/>
</dbReference>
<dbReference type="SUPFAM" id="SSF51905">
    <property type="entry name" value="FAD/NAD(P)-binding domain"/>
    <property type="match status" value="1"/>
</dbReference>
<dbReference type="Pfam" id="PF03486">
    <property type="entry name" value="HI0933_like"/>
    <property type="match status" value="2"/>
</dbReference>
<dbReference type="Gene3D" id="1.10.8.260">
    <property type="entry name" value="HI0933 insert domain-like"/>
    <property type="match status" value="1"/>
</dbReference>
<reference evidence="6" key="1">
    <citation type="journal article" date="2021" name="PeerJ">
        <title>Extensive microbial diversity within the chicken gut microbiome revealed by metagenomics and culture.</title>
        <authorList>
            <person name="Gilroy R."/>
            <person name="Ravi A."/>
            <person name="Getino M."/>
            <person name="Pursley I."/>
            <person name="Horton D.L."/>
            <person name="Alikhan N.F."/>
            <person name="Baker D."/>
            <person name="Gharbi K."/>
            <person name="Hall N."/>
            <person name="Watson M."/>
            <person name="Adriaenssens E.M."/>
            <person name="Foster-Nyarko E."/>
            <person name="Jarju S."/>
            <person name="Secka A."/>
            <person name="Antonio M."/>
            <person name="Oren A."/>
            <person name="Chaudhuri R.R."/>
            <person name="La Ragione R."/>
            <person name="Hildebrand F."/>
            <person name="Pallen M.J."/>
        </authorList>
    </citation>
    <scope>NUCLEOTIDE SEQUENCE</scope>
    <source>
        <strain evidence="6">ChiHjej13B12-9602</strain>
    </source>
</reference>
<evidence type="ECO:0000256" key="3">
    <source>
        <dbReference type="ARBA" id="ARBA00022827"/>
    </source>
</evidence>
<dbReference type="InterPro" id="IPR004792">
    <property type="entry name" value="BaiN-like"/>
</dbReference>
<feature type="domain" description="RsdA/BaiN/AoA(So)-like Rossmann fold-like" evidence="4">
    <location>
        <begin position="10"/>
        <end position="143"/>
    </location>
</feature>
<dbReference type="Gene3D" id="3.50.50.60">
    <property type="entry name" value="FAD/NAD(P)-binding domain"/>
    <property type="match status" value="2"/>
</dbReference>
<dbReference type="InterPro" id="IPR023166">
    <property type="entry name" value="BaiN-like_dom_sf"/>
</dbReference>
<keyword evidence="3" id="KW-0274">FAD</keyword>
<dbReference type="SUPFAM" id="SSF160996">
    <property type="entry name" value="HI0933 insert domain-like"/>
    <property type="match status" value="1"/>
</dbReference>
<accession>A0A921LVL7</accession>
<dbReference type="InterPro" id="IPR036188">
    <property type="entry name" value="FAD/NAD-bd_sf"/>
</dbReference>
<evidence type="ECO:0000313" key="6">
    <source>
        <dbReference type="EMBL" id="HJG38045.1"/>
    </source>
</evidence>
<dbReference type="PRINTS" id="PR00420">
    <property type="entry name" value="RNGMNOXGNASE"/>
</dbReference>
<reference evidence="6" key="2">
    <citation type="submission" date="2021-09" db="EMBL/GenBank/DDBJ databases">
        <authorList>
            <person name="Gilroy R."/>
        </authorList>
    </citation>
    <scope>NUCLEOTIDE SEQUENCE</scope>
    <source>
        <strain evidence="6">ChiHjej13B12-9602</strain>
    </source>
</reference>
<gene>
    <name evidence="6" type="ORF">K8V70_09375</name>
</gene>
<keyword evidence="2" id="KW-0285">Flavoprotein</keyword>
<dbReference type="InterPro" id="IPR057661">
    <property type="entry name" value="RsdA/BaiN/AoA(So)_Rossmann"/>
</dbReference>
<name>A0A921LVL7_9ACTN</name>
<dbReference type="RefSeq" id="WP_273191174.1">
    <property type="nucleotide sequence ID" value="NZ_DYUZ01000034.1"/>
</dbReference>
<evidence type="ECO:0000259" key="4">
    <source>
        <dbReference type="Pfam" id="PF03486"/>
    </source>
</evidence>
<dbReference type="EMBL" id="DYUZ01000034">
    <property type="protein sequence ID" value="HJG38045.1"/>
    <property type="molecule type" value="Genomic_DNA"/>
</dbReference>
<comment type="caution">
    <text evidence="6">The sequence shown here is derived from an EMBL/GenBank/DDBJ whole genome shotgun (WGS) entry which is preliminary data.</text>
</comment>
<evidence type="ECO:0000313" key="7">
    <source>
        <dbReference type="Proteomes" id="UP000753256"/>
    </source>
</evidence>
<protein>
    <submittedName>
        <fullName evidence="6">NAD(P)/FAD-dependent oxidoreductase</fullName>
    </submittedName>
</protein>
<evidence type="ECO:0000256" key="1">
    <source>
        <dbReference type="ARBA" id="ARBA00001974"/>
    </source>
</evidence>
<comment type="cofactor">
    <cofactor evidence="1">
        <name>FAD</name>
        <dbReference type="ChEBI" id="CHEBI:57692"/>
    </cofactor>
</comment>
<evidence type="ECO:0000256" key="2">
    <source>
        <dbReference type="ARBA" id="ARBA00022630"/>
    </source>
</evidence>
<dbReference type="PANTHER" id="PTHR42887">
    <property type="entry name" value="OS12G0638800 PROTEIN"/>
    <property type="match status" value="1"/>
</dbReference>
<sequence length="435" mass="46110">MSPKATRSYDAIVVGGGASGLAAALAAAREGARVAIIERDVELGLPILATGNGRCNLSNEDLRPARYRHPVIARAVMGEHPEEELSAWFTSVGIWTTTEWGRLYPASKRAESVRDALLGACERAGVEAMLCQKLMRASWDADGARWRLESLAPATPLHAPRARDEHARLRALRRALAQAPLASSTFETRSVILAPGGSSGATATLFDVPHLEERPVLCPIACSPATSSNALGPDALARLDGIRADVRLTLVRDGIPLWSEEGEVLFRAYGLSGIAAFNLSRRIERDDIIEVDLFPSLDESTLRQRLREREDIVGAFAPKRADWFDGVLAPALGKAVIDAAGACNRCAQTAKHLAFRVRGTTEPKSAQVHQGGIPFSAVDTSTLAVTSSAGGQLFACGEALDMDADCGGFNLAWAWLSGIRAGTAAARAAANSSGA</sequence>
<dbReference type="PANTHER" id="PTHR42887:SF2">
    <property type="entry name" value="OS12G0638800 PROTEIN"/>
    <property type="match status" value="1"/>
</dbReference>
<feature type="domain" description="RsdA/BaiN/AoA(So)-like insert" evidence="5">
    <location>
        <begin position="237"/>
        <end position="309"/>
    </location>
</feature>
<organism evidence="6 7">
    <name type="scientific">Enorma phocaeensis</name>
    <dbReference type="NCBI Taxonomy" id="1871019"/>
    <lineage>
        <taxon>Bacteria</taxon>
        <taxon>Bacillati</taxon>
        <taxon>Actinomycetota</taxon>
        <taxon>Coriobacteriia</taxon>
        <taxon>Coriobacteriales</taxon>
        <taxon>Coriobacteriaceae</taxon>
        <taxon>Enorma</taxon>
    </lineage>
</organism>
<proteinExistence type="predicted"/>
<dbReference type="AlphaFoldDB" id="A0A921LVL7"/>
<dbReference type="Proteomes" id="UP000753256">
    <property type="component" value="Unassembled WGS sequence"/>
</dbReference>
<feature type="domain" description="RsdA/BaiN/AoA(So)-like Rossmann fold-like" evidence="4">
    <location>
        <begin position="185"/>
        <end position="423"/>
    </location>
</feature>
<dbReference type="Gene3D" id="2.40.30.10">
    <property type="entry name" value="Translation factors"/>
    <property type="match status" value="1"/>
</dbReference>
<dbReference type="InterPro" id="IPR055178">
    <property type="entry name" value="RsdA/BaiN/AoA(So)-like_dom"/>
</dbReference>